<dbReference type="GO" id="GO:0003677">
    <property type="term" value="F:DNA binding"/>
    <property type="evidence" value="ECO:0007669"/>
    <property type="project" value="UniProtKB-KW"/>
</dbReference>
<dbReference type="GO" id="GO:0015074">
    <property type="term" value="P:DNA integration"/>
    <property type="evidence" value="ECO:0007669"/>
    <property type="project" value="InterPro"/>
</dbReference>
<feature type="domain" description="Tyr recombinase" evidence="3">
    <location>
        <begin position="218"/>
        <end position="416"/>
    </location>
</feature>
<protein>
    <recommendedName>
        <fullName evidence="3">Tyr recombinase domain-containing protein</fullName>
    </recommendedName>
</protein>
<dbReference type="Gene3D" id="1.10.443.10">
    <property type="entry name" value="Intergrase catalytic core"/>
    <property type="match status" value="1"/>
</dbReference>
<evidence type="ECO:0000259" key="3">
    <source>
        <dbReference type="PROSITE" id="PS51898"/>
    </source>
</evidence>
<dbReference type="AlphaFoldDB" id="A0A327KHB4"/>
<dbReference type="InterPro" id="IPR002104">
    <property type="entry name" value="Integrase_catalytic"/>
</dbReference>
<name>A0A327KHB4_9BRAD</name>
<evidence type="ECO:0000313" key="5">
    <source>
        <dbReference type="Proteomes" id="UP000248863"/>
    </source>
</evidence>
<evidence type="ECO:0000313" key="4">
    <source>
        <dbReference type="EMBL" id="RAI38129.1"/>
    </source>
</evidence>
<dbReference type="Proteomes" id="UP000248863">
    <property type="component" value="Unassembled WGS sequence"/>
</dbReference>
<keyword evidence="2" id="KW-0233">DNA recombination</keyword>
<keyword evidence="5" id="KW-1185">Reference proteome</keyword>
<dbReference type="EMBL" id="NPEU01000141">
    <property type="protein sequence ID" value="RAI38129.1"/>
    <property type="molecule type" value="Genomic_DNA"/>
</dbReference>
<dbReference type="InterPro" id="IPR011010">
    <property type="entry name" value="DNA_brk_join_enz"/>
</dbReference>
<dbReference type="RefSeq" id="WP_111357726.1">
    <property type="nucleotide sequence ID" value="NZ_NHSK01000075.1"/>
</dbReference>
<evidence type="ECO:0000256" key="1">
    <source>
        <dbReference type="ARBA" id="ARBA00023125"/>
    </source>
</evidence>
<dbReference type="InterPro" id="IPR013762">
    <property type="entry name" value="Integrase-like_cat_sf"/>
</dbReference>
<dbReference type="OrthoDB" id="7465727at2"/>
<gene>
    <name evidence="4" type="ORF">CH338_13695</name>
</gene>
<dbReference type="PROSITE" id="PS51898">
    <property type="entry name" value="TYR_RECOMBINASE"/>
    <property type="match status" value="1"/>
</dbReference>
<comment type="caution">
    <text evidence="4">The sequence shown here is derived from an EMBL/GenBank/DDBJ whole genome shotgun (WGS) entry which is preliminary data.</text>
</comment>
<reference evidence="4 5" key="1">
    <citation type="submission" date="2017-07" db="EMBL/GenBank/DDBJ databases">
        <title>Draft Genome Sequences of Select Purple Nonsulfur Bacteria.</title>
        <authorList>
            <person name="Lasarre B."/>
            <person name="Mckinlay J.B."/>
        </authorList>
    </citation>
    <scope>NUCLEOTIDE SEQUENCE [LARGE SCALE GENOMIC DNA]</scope>
    <source>
        <strain evidence="4 5">DSM 11907</strain>
    </source>
</reference>
<dbReference type="InterPro" id="IPR010998">
    <property type="entry name" value="Integrase_recombinase_N"/>
</dbReference>
<accession>A0A327KHB4</accession>
<dbReference type="SUPFAM" id="SSF56349">
    <property type="entry name" value="DNA breaking-rejoining enzymes"/>
    <property type="match status" value="1"/>
</dbReference>
<organism evidence="4 5">
    <name type="scientific">Rhodoplanes elegans</name>
    <dbReference type="NCBI Taxonomy" id="29408"/>
    <lineage>
        <taxon>Bacteria</taxon>
        <taxon>Pseudomonadati</taxon>
        <taxon>Pseudomonadota</taxon>
        <taxon>Alphaproteobacteria</taxon>
        <taxon>Hyphomicrobiales</taxon>
        <taxon>Nitrobacteraceae</taxon>
        <taxon>Rhodoplanes</taxon>
    </lineage>
</organism>
<dbReference type="GO" id="GO:0006310">
    <property type="term" value="P:DNA recombination"/>
    <property type="evidence" value="ECO:0007669"/>
    <property type="project" value="UniProtKB-KW"/>
</dbReference>
<proteinExistence type="predicted"/>
<keyword evidence="1" id="KW-0238">DNA-binding</keyword>
<dbReference type="Gene3D" id="1.10.150.130">
    <property type="match status" value="1"/>
</dbReference>
<sequence length="442" mass="47941">MARTLVESEITTPKARSKLTARPEPYWRGIDPDVHLGYRRGARGGRWVARWRGADGGYSYETLATADDAIRADGSGTLSYAQAVTRIRELVAARRADEAAAAAGPVLTIARAVEDYIAEREARGTDRKRDARSRLTKHVLGAPLAEVPLHRLVEKDLTRWRTALSEGLAHGSVRRTVNDLKAALNGAARAHRDRLPAHIAIVVKNGLATPQAVAPVAREAQVLGDEEVRAIIRTAREIDAEDDWGGDLVRLVVVLAATGARFSQIARMTVGDVIDGRLLVPTSRKGRGVKQRARVAVRVGRDVLDELAPVVTGRSSAAPLLERWRWRQTGVATWVKDRRGPWTSAAELTRPWGLIREKAELPAGTVAYALRHSSIVRGLRAGLPVRLVAALHDTSSAMIEAHYSAFVVDALDDLAAAAVVPLVAPPAGVVPITRGRKRKKTT</sequence>
<evidence type="ECO:0000256" key="2">
    <source>
        <dbReference type="ARBA" id="ARBA00023172"/>
    </source>
</evidence>